<keyword evidence="1" id="KW-0732">Signal</keyword>
<dbReference type="STRING" id="391587.KAOT1_22006"/>
<accession>A9E121</accession>
<dbReference type="Proteomes" id="UP000002945">
    <property type="component" value="Unassembled WGS sequence"/>
</dbReference>
<protein>
    <recommendedName>
        <fullName evidence="4">TonB-dependent receptor</fullName>
    </recommendedName>
</protein>
<dbReference type="PROSITE" id="PS51257">
    <property type="entry name" value="PROKAR_LIPOPROTEIN"/>
    <property type="match status" value="1"/>
</dbReference>
<comment type="caution">
    <text evidence="2">The sequence shown here is derived from an EMBL/GenBank/DDBJ whole genome shotgun (WGS) entry which is preliminary data.</text>
</comment>
<feature type="chain" id="PRO_5002737943" description="TonB-dependent receptor" evidence="1">
    <location>
        <begin position="19"/>
        <end position="167"/>
    </location>
</feature>
<sequence length="167" mass="18661">MKKGILYCVTLFLLTACAKKVVRCALIGENMNPKKLQSVVTINENRLIADTTVVNVSGKVLGSYIHDGNDTITDILEYANVAFTNLKTQEVLGTTSKVDGLYNIFIPAATYNIEFQFIGYNRVIIENVKLDTSEIVNLSANLGQGIGKEYFEIRKHRANRELIRKTN</sequence>
<dbReference type="AlphaFoldDB" id="A9E121"/>
<dbReference type="HOGENOM" id="CLU_1592426_0_0_10"/>
<dbReference type="Pfam" id="PF13620">
    <property type="entry name" value="CarboxypepD_reg"/>
    <property type="match status" value="1"/>
</dbReference>
<organism evidence="2 3">
    <name type="scientific">Kordia algicida OT-1</name>
    <dbReference type="NCBI Taxonomy" id="391587"/>
    <lineage>
        <taxon>Bacteria</taxon>
        <taxon>Pseudomonadati</taxon>
        <taxon>Bacteroidota</taxon>
        <taxon>Flavobacteriia</taxon>
        <taxon>Flavobacteriales</taxon>
        <taxon>Flavobacteriaceae</taxon>
        <taxon>Kordia</taxon>
    </lineage>
</organism>
<dbReference type="SUPFAM" id="SSF49464">
    <property type="entry name" value="Carboxypeptidase regulatory domain-like"/>
    <property type="match status" value="1"/>
</dbReference>
<keyword evidence="3" id="KW-1185">Reference proteome</keyword>
<gene>
    <name evidence="2" type="ORF">KAOT1_22006</name>
</gene>
<evidence type="ECO:0000313" key="2">
    <source>
        <dbReference type="EMBL" id="EDP95571.1"/>
    </source>
</evidence>
<dbReference type="InterPro" id="IPR008969">
    <property type="entry name" value="CarboxyPept-like_regulatory"/>
</dbReference>
<dbReference type="Gene3D" id="2.60.40.1120">
    <property type="entry name" value="Carboxypeptidase-like, regulatory domain"/>
    <property type="match status" value="1"/>
</dbReference>
<proteinExistence type="predicted"/>
<evidence type="ECO:0008006" key="4">
    <source>
        <dbReference type="Google" id="ProtNLM"/>
    </source>
</evidence>
<dbReference type="RefSeq" id="WP_007096925.1">
    <property type="nucleotide sequence ID" value="NZ_CP142125.1"/>
</dbReference>
<name>A9E121_9FLAO</name>
<dbReference type="eggNOG" id="ENOG5033IZJ">
    <property type="taxonomic scope" value="Bacteria"/>
</dbReference>
<evidence type="ECO:0000256" key="1">
    <source>
        <dbReference type="SAM" id="SignalP"/>
    </source>
</evidence>
<reference evidence="2 3" key="1">
    <citation type="journal article" date="2011" name="J. Bacteriol.">
        <title>Genome sequence of the algicidal bacterium Kordia algicida OT-1.</title>
        <authorList>
            <person name="Lee H.S."/>
            <person name="Kang S.G."/>
            <person name="Kwon K.K."/>
            <person name="Lee J.H."/>
            <person name="Kim S.J."/>
        </authorList>
    </citation>
    <scope>NUCLEOTIDE SEQUENCE [LARGE SCALE GENOMIC DNA]</scope>
    <source>
        <strain evidence="2 3">OT-1</strain>
    </source>
</reference>
<feature type="signal peptide" evidence="1">
    <location>
        <begin position="1"/>
        <end position="18"/>
    </location>
</feature>
<evidence type="ECO:0000313" key="3">
    <source>
        <dbReference type="Proteomes" id="UP000002945"/>
    </source>
</evidence>
<dbReference type="OrthoDB" id="1436003at2"/>
<dbReference type="EMBL" id="ABIB01000007">
    <property type="protein sequence ID" value="EDP95571.1"/>
    <property type="molecule type" value="Genomic_DNA"/>
</dbReference>